<evidence type="ECO:0000256" key="8">
    <source>
        <dbReference type="ARBA" id="ARBA00033408"/>
    </source>
</evidence>
<dbReference type="Pfam" id="PF02463">
    <property type="entry name" value="SMC_N"/>
    <property type="match status" value="1"/>
</dbReference>
<accession>A0ABP6ZW86</accession>
<comment type="caution">
    <text evidence="12">The sequence shown here is derived from an EMBL/GenBank/DDBJ whole genome shotgun (WGS) entry which is preliminary data.</text>
</comment>
<organism evidence="12 13">
    <name type="scientific">Kineosporia mesophila</name>
    <dbReference type="NCBI Taxonomy" id="566012"/>
    <lineage>
        <taxon>Bacteria</taxon>
        <taxon>Bacillati</taxon>
        <taxon>Actinomycetota</taxon>
        <taxon>Actinomycetes</taxon>
        <taxon>Kineosporiales</taxon>
        <taxon>Kineosporiaceae</taxon>
        <taxon>Kineosporia</taxon>
    </lineage>
</organism>
<dbReference type="SUPFAM" id="SSF52540">
    <property type="entry name" value="P-loop containing nucleoside triphosphate hydrolases"/>
    <property type="match status" value="2"/>
</dbReference>
<evidence type="ECO:0000256" key="1">
    <source>
        <dbReference type="ARBA" id="ARBA00003618"/>
    </source>
</evidence>
<dbReference type="Gene3D" id="3.40.50.300">
    <property type="entry name" value="P-loop containing nucleotide triphosphate hydrolases"/>
    <property type="match status" value="2"/>
</dbReference>
<evidence type="ECO:0000256" key="9">
    <source>
        <dbReference type="PIRNR" id="PIRNR003128"/>
    </source>
</evidence>
<dbReference type="EMBL" id="BAAAZO010000008">
    <property type="protein sequence ID" value="GAA3621033.1"/>
    <property type="molecule type" value="Genomic_DNA"/>
</dbReference>
<evidence type="ECO:0000313" key="13">
    <source>
        <dbReference type="Proteomes" id="UP001501074"/>
    </source>
</evidence>
<dbReference type="NCBIfam" id="TIGR00634">
    <property type="entry name" value="recN"/>
    <property type="match status" value="1"/>
</dbReference>
<proteinExistence type="inferred from homology"/>
<feature type="domain" description="RecF/RecN/SMC N-terminal" evidence="11">
    <location>
        <begin position="14"/>
        <end position="545"/>
    </location>
</feature>
<evidence type="ECO:0000256" key="10">
    <source>
        <dbReference type="SAM" id="MobiDB-lite"/>
    </source>
</evidence>
<keyword evidence="5 9" id="KW-0227">DNA damage</keyword>
<keyword evidence="7 9" id="KW-0234">DNA repair</keyword>
<dbReference type="PANTHER" id="PTHR11059">
    <property type="entry name" value="DNA REPAIR PROTEIN RECN"/>
    <property type="match status" value="1"/>
</dbReference>
<dbReference type="InterPro" id="IPR003395">
    <property type="entry name" value="RecF/RecN/SMC_N"/>
</dbReference>
<dbReference type="Proteomes" id="UP001501074">
    <property type="component" value="Unassembled WGS sequence"/>
</dbReference>
<gene>
    <name evidence="12" type="primary">recN</name>
    <name evidence="12" type="ORF">GCM10022223_42360</name>
</gene>
<evidence type="ECO:0000256" key="2">
    <source>
        <dbReference type="ARBA" id="ARBA00009441"/>
    </source>
</evidence>
<feature type="region of interest" description="Disordered" evidence="10">
    <location>
        <begin position="203"/>
        <end position="238"/>
    </location>
</feature>
<evidence type="ECO:0000256" key="5">
    <source>
        <dbReference type="ARBA" id="ARBA00022763"/>
    </source>
</evidence>
<keyword evidence="4" id="KW-0547">Nucleotide-binding</keyword>
<evidence type="ECO:0000256" key="4">
    <source>
        <dbReference type="ARBA" id="ARBA00022741"/>
    </source>
</evidence>
<dbReference type="CDD" id="cd03241">
    <property type="entry name" value="ABC_RecN"/>
    <property type="match status" value="1"/>
</dbReference>
<reference evidence="13" key="1">
    <citation type="journal article" date="2019" name="Int. J. Syst. Evol. Microbiol.">
        <title>The Global Catalogue of Microorganisms (GCM) 10K type strain sequencing project: providing services to taxonomists for standard genome sequencing and annotation.</title>
        <authorList>
            <consortium name="The Broad Institute Genomics Platform"/>
            <consortium name="The Broad Institute Genome Sequencing Center for Infectious Disease"/>
            <person name="Wu L."/>
            <person name="Ma J."/>
        </authorList>
    </citation>
    <scope>NUCLEOTIDE SEQUENCE [LARGE SCALE GENOMIC DNA]</scope>
    <source>
        <strain evidence="13">JCM 16902</strain>
    </source>
</reference>
<evidence type="ECO:0000259" key="11">
    <source>
        <dbReference type="Pfam" id="PF02463"/>
    </source>
</evidence>
<keyword evidence="13" id="KW-1185">Reference proteome</keyword>
<dbReference type="InterPro" id="IPR004604">
    <property type="entry name" value="DNA_recomb/repair_RecN"/>
</dbReference>
<comment type="function">
    <text evidence="1 9">May be involved in recombinational repair of damaged DNA.</text>
</comment>
<dbReference type="PANTHER" id="PTHR11059:SF0">
    <property type="entry name" value="DNA REPAIR PROTEIN RECN"/>
    <property type="match status" value="1"/>
</dbReference>
<keyword evidence="6" id="KW-0067">ATP-binding</keyword>
<evidence type="ECO:0000256" key="7">
    <source>
        <dbReference type="ARBA" id="ARBA00023204"/>
    </source>
</evidence>
<comment type="similarity">
    <text evidence="2 9">Belongs to the RecN family.</text>
</comment>
<dbReference type="InterPro" id="IPR027417">
    <property type="entry name" value="P-loop_NTPase"/>
</dbReference>
<evidence type="ECO:0000313" key="12">
    <source>
        <dbReference type="EMBL" id="GAA3621033.1"/>
    </source>
</evidence>
<evidence type="ECO:0000256" key="6">
    <source>
        <dbReference type="ARBA" id="ARBA00022840"/>
    </source>
</evidence>
<evidence type="ECO:0000256" key="3">
    <source>
        <dbReference type="ARBA" id="ARBA00021315"/>
    </source>
</evidence>
<protein>
    <recommendedName>
        <fullName evidence="3 9">DNA repair protein RecN</fullName>
    </recommendedName>
    <alternativeName>
        <fullName evidence="8 9">Recombination protein N</fullName>
    </alternativeName>
</protein>
<sequence>MLQEMHLRGLGVIDDAVLEFKPGLTVVTGETGAGKTMVVTGLGLLMGGRADAGAVREGYQSALVEGRLVLDPKNAAVGKAIEAGAELDDGDTLVIARTVSAEGRSRAHVGGRGVPNGLLGEMAGDLVAVHGQSDQIRLQSQSRQRESLDRFGGATVAKALATYRKTYAEMRKLDKKHREITQQFAERAAEAERLRAGLAEIEKVAPQPGEDHELKAESQRLSHAEGLQQAAATANEALSGESEGSGYAVAALMNQVRRALEGGAAHDPALGDLGRRAAEIGYLVDDLATECASYAAGVEADPVRLAGVEDRRATLSHLVRGYGEDVDATLAWAQKASVRLLELDNDEQSVDELAARLGELRSTLARHAVALTKARRAAAARLAKAVTGELQELSMVGSRLFVEVTYKPDDEGLVLEADSTIDLTDPAGDTATMLGQGPPVAFGPDGADEIEMLLAPHPGASPRPLGKGASGGELSRVMLGLEVVLGAVDPVPTFVFDEVDSGVGGKAALGIGRRLARLARNSQVLVVTHLPQVAAFADQHLLVRKALSGEVTSSGVHTLDTEGRIRELARMLGGLEDSGSAQAHAEELLEMAEADRQLV</sequence>
<name>A0ABP6ZW86_9ACTN</name>
<dbReference type="RefSeq" id="WP_231487125.1">
    <property type="nucleotide sequence ID" value="NZ_BAAAZO010000008.1"/>
</dbReference>
<feature type="compositionally biased region" description="Basic and acidic residues" evidence="10">
    <location>
        <begin position="203"/>
        <end position="223"/>
    </location>
</feature>
<dbReference type="PIRSF" id="PIRSF003128">
    <property type="entry name" value="RecN"/>
    <property type="match status" value="1"/>
</dbReference>